<dbReference type="PRINTS" id="PR01415">
    <property type="entry name" value="ANKYRIN"/>
</dbReference>
<dbReference type="PROSITE" id="PS50181">
    <property type="entry name" value="FBOX"/>
    <property type="match status" value="1"/>
</dbReference>
<organism evidence="5 6">
    <name type="scientific">Pochonia chlamydosporia 170</name>
    <dbReference type="NCBI Taxonomy" id="1380566"/>
    <lineage>
        <taxon>Eukaryota</taxon>
        <taxon>Fungi</taxon>
        <taxon>Dikarya</taxon>
        <taxon>Ascomycota</taxon>
        <taxon>Pezizomycotina</taxon>
        <taxon>Sordariomycetes</taxon>
        <taxon>Hypocreomycetidae</taxon>
        <taxon>Hypocreales</taxon>
        <taxon>Clavicipitaceae</taxon>
        <taxon>Pochonia</taxon>
    </lineage>
</organism>
<reference evidence="5 6" key="1">
    <citation type="journal article" date="2016" name="PLoS Pathog.">
        <title>Biosynthesis of antibiotic leucinostatins in bio-control fungus Purpureocillium lilacinum and their inhibition on phytophthora revealed by genome mining.</title>
        <authorList>
            <person name="Wang G."/>
            <person name="Liu Z."/>
            <person name="Lin R."/>
            <person name="Li E."/>
            <person name="Mao Z."/>
            <person name="Ling J."/>
            <person name="Yang Y."/>
            <person name="Yin W.B."/>
            <person name="Xie B."/>
        </authorList>
    </citation>
    <scope>NUCLEOTIDE SEQUENCE [LARGE SCALE GENOMIC DNA]</scope>
    <source>
        <strain evidence="5">170</strain>
    </source>
</reference>
<dbReference type="PROSITE" id="PS50088">
    <property type="entry name" value="ANK_REPEAT"/>
    <property type="match status" value="8"/>
</dbReference>
<dbReference type="InterPro" id="IPR002110">
    <property type="entry name" value="Ankyrin_rpt"/>
</dbReference>
<feature type="repeat" description="ANK" evidence="3">
    <location>
        <begin position="240"/>
        <end position="272"/>
    </location>
</feature>
<evidence type="ECO:0000256" key="3">
    <source>
        <dbReference type="PROSITE-ProRule" id="PRU00023"/>
    </source>
</evidence>
<gene>
    <name evidence="5" type="ORF">VFPPC_14986</name>
</gene>
<evidence type="ECO:0000313" key="6">
    <source>
        <dbReference type="Proteomes" id="UP000078397"/>
    </source>
</evidence>
<keyword evidence="6" id="KW-1185">Reference proteome</keyword>
<sequence length="552" mass="59699">MLLRLPTELLLNIVAYLDTPRCLWAVVQCCRFLAKKLTEELYKSDRQDGKALLWGAKKGRKITVLRSLEVAADKGGDAMVLAAQHGHGEIVNLILGGGVDVNSKHEGGTALIRASEHGHLDVVELLLQHGADVNLKNQQGSPLILASKQGHLDVVQLLIEHGAKIDGGDSKGFSALRWAVHLRRVGVVKVLLDAGANVKCEEFAGMTSPLLIWAVRSESASIVGLALGKGADIESTDIKYRLTPLYWATKLGVTGIARLLTKHGADVNCINSGGQTALHQACGRGFKDMVALLLQKGADIRVPDNSGQTAVHWAAKNDNTDIMNLLLDHGADLTWVDCKGRTALGIASQRSRAKVVKFCLYREADVHWKDVNGCDALKYAAWIGSLAIVTLLLEKSANVGSQDNNHHTAIYWAVEGGKAGVSSDARGQVVQLLVKTAASANQVKSDELASAIEWAAESAQEVLASFLRRLHTGSESRHAGEHGEVALAKRDRCLYPEILLAVENKSPLATVREHDGYLKTRKRSLTLRDLALDDWHPMDSGGPAKRARKNLN</sequence>
<dbReference type="SMART" id="SM00248">
    <property type="entry name" value="ANK"/>
    <property type="match status" value="11"/>
</dbReference>
<feature type="repeat" description="ANK" evidence="3">
    <location>
        <begin position="171"/>
        <end position="203"/>
    </location>
</feature>
<dbReference type="SUPFAM" id="SSF48403">
    <property type="entry name" value="Ankyrin repeat"/>
    <property type="match status" value="1"/>
</dbReference>
<dbReference type="Gene3D" id="1.25.40.20">
    <property type="entry name" value="Ankyrin repeat-containing domain"/>
    <property type="match status" value="3"/>
</dbReference>
<comment type="caution">
    <text evidence="5">The sequence shown here is derived from an EMBL/GenBank/DDBJ whole genome shotgun (WGS) entry which is preliminary data.</text>
</comment>
<feature type="repeat" description="ANK" evidence="3">
    <location>
        <begin position="138"/>
        <end position="170"/>
    </location>
</feature>
<dbReference type="PANTHER" id="PTHR24198:SF165">
    <property type="entry name" value="ANKYRIN REPEAT-CONTAINING PROTEIN-RELATED"/>
    <property type="match status" value="1"/>
</dbReference>
<accession>A0A179F1U4</accession>
<dbReference type="InterPro" id="IPR001810">
    <property type="entry name" value="F-box_dom"/>
</dbReference>
<proteinExistence type="predicted"/>
<keyword evidence="2 3" id="KW-0040">ANK repeat</keyword>
<evidence type="ECO:0000259" key="4">
    <source>
        <dbReference type="PROSITE" id="PS50181"/>
    </source>
</evidence>
<dbReference type="PANTHER" id="PTHR24198">
    <property type="entry name" value="ANKYRIN REPEAT AND PROTEIN KINASE DOMAIN-CONTAINING PROTEIN"/>
    <property type="match status" value="1"/>
</dbReference>
<feature type="repeat" description="ANK" evidence="3">
    <location>
        <begin position="74"/>
        <end position="106"/>
    </location>
</feature>
<dbReference type="AlphaFoldDB" id="A0A179F1U4"/>
<dbReference type="Pfam" id="PF12796">
    <property type="entry name" value="Ank_2"/>
    <property type="match status" value="3"/>
</dbReference>
<feature type="domain" description="F-box" evidence="4">
    <location>
        <begin position="1"/>
        <end position="45"/>
    </location>
</feature>
<evidence type="ECO:0000313" key="5">
    <source>
        <dbReference type="EMBL" id="OAQ59049.1"/>
    </source>
</evidence>
<evidence type="ECO:0000256" key="1">
    <source>
        <dbReference type="ARBA" id="ARBA00022737"/>
    </source>
</evidence>
<feature type="repeat" description="ANK" evidence="3">
    <location>
        <begin position="106"/>
        <end position="138"/>
    </location>
</feature>
<evidence type="ECO:0000256" key="2">
    <source>
        <dbReference type="ARBA" id="ARBA00023043"/>
    </source>
</evidence>
<protein>
    <submittedName>
        <fullName evidence="5">Ankyrin repeats (3 copies) domain-containing protein</fullName>
    </submittedName>
</protein>
<dbReference type="RefSeq" id="XP_018137129.1">
    <property type="nucleotide sequence ID" value="XM_018292749.1"/>
</dbReference>
<dbReference type="EMBL" id="LSBJ02000012">
    <property type="protein sequence ID" value="OAQ59049.1"/>
    <property type="molecule type" value="Genomic_DNA"/>
</dbReference>
<feature type="repeat" description="ANK" evidence="3">
    <location>
        <begin position="273"/>
        <end position="305"/>
    </location>
</feature>
<dbReference type="PROSITE" id="PS50297">
    <property type="entry name" value="ANK_REP_REGION"/>
    <property type="match status" value="8"/>
</dbReference>
<feature type="repeat" description="ANK" evidence="3">
    <location>
        <begin position="372"/>
        <end position="404"/>
    </location>
</feature>
<name>A0A179F1U4_METCM</name>
<keyword evidence="1" id="KW-0677">Repeat</keyword>
<feature type="repeat" description="ANK" evidence="3">
    <location>
        <begin position="306"/>
        <end position="338"/>
    </location>
</feature>
<dbReference type="Pfam" id="PF00023">
    <property type="entry name" value="Ank"/>
    <property type="match status" value="1"/>
</dbReference>
<dbReference type="GeneID" id="28856743"/>
<dbReference type="KEGG" id="pchm:VFPPC_14986"/>
<dbReference type="Proteomes" id="UP000078397">
    <property type="component" value="Unassembled WGS sequence"/>
</dbReference>
<dbReference type="STRING" id="1380566.A0A179F1U4"/>
<dbReference type="OrthoDB" id="341259at2759"/>
<dbReference type="InterPro" id="IPR036770">
    <property type="entry name" value="Ankyrin_rpt-contain_sf"/>
</dbReference>
<dbReference type="Pfam" id="PF13637">
    <property type="entry name" value="Ank_4"/>
    <property type="match status" value="1"/>
</dbReference>